<evidence type="ECO:0000313" key="2">
    <source>
        <dbReference type="Proteomes" id="UP000011728"/>
    </source>
</evidence>
<reference evidence="1 2" key="1">
    <citation type="submission" date="2013-02" db="EMBL/GenBank/DDBJ databases">
        <title>Genome sequence of Clostridium saccharoperbutylacetonicum N1-4(HMT).</title>
        <authorList>
            <person name="Poehlein A."/>
            <person name="Daniel R."/>
        </authorList>
    </citation>
    <scope>NUCLEOTIDE SEQUENCE [LARGE SCALE GENOMIC DNA]</scope>
    <source>
        <strain evidence="2">N1-4(HMT)</strain>
    </source>
</reference>
<dbReference type="Proteomes" id="UP000011728">
    <property type="component" value="Chromosome"/>
</dbReference>
<evidence type="ECO:0000313" key="1">
    <source>
        <dbReference type="EMBL" id="AGF57590.1"/>
    </source>
</evidence>
<proteinExistence type="predicted"/>
<dbReference type="eggNOG" id="ENOG503323N">
    <property type="taxonomic scope" value="Bacteria"/>
</dbReference>
<protein>
    <submittedName>
        <fullName evidence="1">Uncharacterized protein</fullName>
    </submittedName>
</protein>
<dbReference type="InterPro" id="IPR054055">
    <property type="entry name" value="YpzH"/>
</dbReference>
<gene>
    <name evidence="1" type="ORF">Cspa_c38300</name>
</gene>
<dbReference type="KEGG" id="csr:Cspa_c38300"/>
<accession>M1LWL3</accession>
<dbReference type="EMBL" id="CP004121">
    <property type="protein sequence ID" value="AGF57590.1"/>
    <property type="molecule type" value="Genomic_DNA"/>
</dbReference>
<dbReference type="Pfam" id="PF21835">
    <property type="entry name" value="YIEGIA_cap"/>
    <property type="match status" value="1"/>
</dbReference>
<dbReference type="OrthoDB" id="2053805at2"/>
<dbReference type="RefSeq" id="WP_015393903.1">
    <property type="nucleotide sequence ID" value="NC_020291.1"/>
</dbReference>
<organism evidence="1 2">
    <name type="scientific">Clostridium saccharoperbutylacetonicum N1-4(HMT)</name>
    <dbReference type="NCBI Taxonomy" id="931276"/>
    <lineage>
        <taxon>Bacteria</taxon>
        <taxon>Bacillati</taxon>
        <taxon>Bacillota</taxon>
        <taxon>Clostridia</taxon>
        <taxon>Eubacteriales</taxon>
        <taxon>Clostridiaceae</taxon>
        <taxon>Clostridium</taxon>
    </lineage>
</organism>
<dbReference type="PATRIC" id="fig|931276.5.peg.3862"/>
<sequence>MGADLYNTGYEILAYITLAKDRPQNGNPLILVASDVNEQKQLTEEIAKALKAEVVQLSCGDYMVISKH</sequence>
<keyword evidence="2" id="KW-1185">Reference proteome</keyword>
<dbReference type="HOGENOM" id="CLU_203935_0_0_9"/>
<dbReference type="AlphaFoldDB" id="M1LWL3"/>
<name>M1LWL3_9CLOT</name>